<feature type="compositionally biased region" description="Polar residues" evidence="1">
    <location>
        <begin position="187"/>
        <end position="219"/>
    </location>
</feature>
<gene>
    <name evidence="2" type="ORF">PIBRA_LOCUS1977</name>
</gene>
<feature type="region of interest" description="Disordered" evidence="1">
    <location>
        <begin position="112"/>
        <end position="241"/>
    </location>
</feature>
<evidence type="ECO:0000313" key="3">
    <source>
        <dbReference type="Proteomes" id="UP001152562"/>
    </source>
</evidence>
<name>A0A9P0X374_PIEBR</name>
<reference evidence="2" key="1">
    <citation type="submission" date="2022-05" db="EMBL/GenBank/DDBJ databases">
        <authorList>
            <person name="Okamura Y."/>
        </authorList>
    </citation>
    <scope>NUCLEOTIDE SEQUENCE</scope>
</reference>
<evidence type="ECO:0000313" key="2">
    <source>
        <dbReference type="EMBL" id="CAH3982128.1"/>
    </source>
</evidence>
<dbReference type="InterPro" id="IPR036691">
    <property type="entry name" value="Endo/exonu/phosph_ase_sf"/>
</dbReference>
<accession>A0A9P0X374</accession>
<protein>
    <submittedName>
        <fullName evidence="2">Uncharacterized protein</fullName>
    </submittedName>
</protein>
<dbReference type="Gene3D" id="3.60.10.10">
    <property type="entry name" value="Endonuclease/exonuclease/phosphatase"/>
    <property type="match status" value="1"/>
</dbReference>
<keyword evidence="3" id="KW-1185">Reference proteome</keyword>
<feature type="compositionally biased region" description="Basic residues" evidence="1">
    <location>
        <begin position="132"/>
        <end position="150"/>
    </location>
</feature>
<sequence length="273" mass="29774">MSLFTFNCQSLRAHVQDLQHDNIVSSSNFLILSETWMNNEDIVDIPNFNIVVNYKRPRTRAGGVAIYHNVNDGARVVTPQMDLNAQQLESLSVQLSKVGEICAWETSQTPLSPLSMGDSCGEDPLDEERPRLQRSHGPSKKTFKFRRSRNSKPDLAPIRLESDSCSSPGAESTPLRRAWPGLLPPTATHTDTSYDSEISQTSSTSGYRESYSLQASMSESPGARSVAATPRASPDASLSCDSVTSSAERTALLGAASQHTLLSGDLRDEDTLL</sequence>
<proteinExistence type="predicted"/>
<evidence type="ECO:0000256" key="1">
    <source>
        <dbReference type="SAM" id="MobiDB-lite"/>
    </source>
</evidence>
<organism evidence="2 3">
    <name type="scientific">Pieris brassicae</name>
    <name type="common">White butterfly</name>
    <name type="synonym">Large white butterfly</name>
    <dbReference type="NCBI Taxonomy" id="7116"/>
    <lineage>
        <taxon>Eukaryota</taxon>
        <taxon>Metazoa</taxon>
        <taxon>Ecdysozoa</taxon>
        <taxon>Arthropoda</taxon>
        <taxon>Hexapoda</taxon>
        <taxon>Insecta</taxon>
        <taxon>Pterygota</taxon>
        <taxon>Neoptera</taxon>
        <taxon>Endopterygota</taxon>
        <taxon>Lepidoptera</taxon>
        <taxon>Glossata</taxon>
        <taxon>Ditrysia</taxon>
        <taxon>Papilionoidea</taxon>
        <taxon>Pieridae</taxon>
        <taxon>Pierinae</taxon>
        <taxon>Pieris</taxon>
    </lineage>
</organism>
<dbReference type="EMBL" id="CALOZG010000002">
    <property type="protein sequence ID" value="CAH3982128.1"/>
    <property type="molecule type" value="Genomic_DNA"/>
</dbReference>
<dbReference type="Proteomes" id="UP001152562">
    <property type="component" value="Unassembled WGS sequence"/>
</dbReference>
<dbReference type="AlphaFoldDB" id="A0A9P0X374"/>
<comment type="caution">
    <text evidence="2">The sequence shown here is derived from an EMBL/GenBank/DDBJ whole genome shotgun (WGS) entry which is preliminary data.</text>
</comment>